<dbReference type="Gene3D" id="3.40.50.300">
    <property type="entry name" value="P-loop containing nucleotide triphosphate hydrolases"/>
    <property type="match status" value="1"/>
</dbReference>
<dbReference type="PROSITE" id="PS00211">
    <property type="entry name" value="ABC_TRANSPORTER_1"/>
    <property type="match status" value="1"/>
</dbReference>
<organism evidence="4">
    <name type="scientific">uncultured Campylobacterales bacterium</name>
    <dbReference type="NCBI Taxonomy" id="352960"/>
    <lineage>
        <taxon>Bacteria</taxon>
        <taxon>Pseudomonadati</taxon>
        <taxon>Campylobacterota</taxon>
        <taxon>Epsilonproteobacteria</taxon>
        <taxon>Campylobacterales</taxon>
        <taxon>environmental samples</taxon>
    </lineage>
</organism>
<evidence type="ECO:0000313" key="4">
    <source>
        <dbReference type="EMBL" id="CAA6813597.1"/>
    </source>
</evidence>
<evidence type="ECO:0000256" key="2">
    <source>
        <dbReference type="ARBA" id="ARBA00022840"/>
    </source>
</evidence>
<accession>A0A6S6TFE5</accession>
<dbReference type="InterPro" id="IPR027417">
    <property type="entry name" value="P-loop_NTPase"/>
</dbReference>
<keyword evidence="2 4" id="KW-0067">ATP-binding</keyword>
<dbReference type="InterPro" id="IPR017871">
    <property type="entry name" value="ABC_transporter-like_CS"/>
</dbReference>
<evidence type="ECO:0000259" key="3">
    <source>
        <dbReference type="PROSITE" id="PS50893"/>
    </source>
</evidence>
<dbReference type="Pfam" id="PF00005">
    <property type="entry name" value="ABC_tran"/>
    <property type="match status" value="1"/>
</dbReference>
<keyword evidence="1" id="KW-0547">Nucleotide-binding</keyword>
<dbReference type="EMBL" id="CACVAW010000057">
    <property type="protein sequence ID" value="CAA6813597.1"/>
    <property type="molecule type" value="Genomic_DNA"/>
</dbReference>
<evidence type="ECO:0000256" key="1">
    <source>
        <dbReference type="ARBA" id="ARBA00022741"/>
    </source>
</evidence>
<dbReference type="GO" id="GO:0016887">
    <property type="term" value="F:ATP hydrolysis activity"/>
    <property type="evidence" value="ECO:0007669"/>
    <property type="project" value="InterPro"/>
</dbReference>
<dbReference type="PANTHER" id="PTHR42798:SF2">
    <property type="entry name" value="ABC TRANSPORTER ATP-BINDING PROTEIN MG467-RELATED"/>
    <property type="match status" value="1"/>
</dbReference>
<dbReference type="InterPro" id="IPR003439">
    <property type="entry name" value="ABC_transporter-like_ATP-bd"/>
</dbReference>
<dbReference type="GO" id="GO:0005524">
    <property type="term" value="F:ATP binding"/>
    <property type="evidence" value="ECO:0007669"/>
    <property type="project" value="UniProtKB-KW"/>
</dbReference>
<protein>
    <submittedName>
        <fullName evidence="4">ABC transporter ATP-binding protein</fullName>
    </submittedName>
</protein>
<feature type="domain" description="ABC transporter" evidence="3">
    <location>
        <begin position="1"/>
        <end position="202"/>
    </location>
</feature>
<dbReference type="PANTHER" id="PTHR42798">
    <property type="entry name" value="LIPOPROTEIN-RELEASING SYSTEM ATP-BINDING PROTEIN LOLD"/>
    <property type="match status" value="1"/>
</dbReference>
<dbReference type="SUPFAM" id="SSF52540">
    <property type="entry name" value="P-loop containing nucleoside triphosphate hydrolases"/>
    <property type="match status" value="1"/>
</dbReference>
<dbReference type="SMART" id="SM00382">
    <property type="entry name" value="AAA"/>
    <property type="match status" value="1"/>
</dbReference>
<dbReference type="AlphaFoldDB" id="A0A6S6TFE5"/>
<proteinExistence type="predicted"/>
<name>A0A6S6TFE5_9BACT</name>
<reference evidence="4" key="1">
    <citation type="submission" date="2020-01" db="EMBL/GenBank/DDBJ databases">
        <authorList>
            <person name="Meier V. D."/>
            <person name="Meier V D."/>
        </authorList>
    </citation>
    <scope>NUCLEOTIDE SEQUENCE</scope>
    <source>
        <strain evidence="4">HLG_WM_MAG_12</strain>
    </source>
</reference>
<sequence length="204" mass="23069">MNLLTLEGIHHKFDYPLFSDVNLELNQKESIAITGVSGSGKSTLLHIASTFLKPHSGKVKILGLDVYEDSSSMLKIRRNDIAIIFQSHYLFNALNAKENLELSSIISKKKIDKRLLESLKIDDLINRNISELSGGQKQRFSIARALIKKPKIIFADEPTGNLDHKTASSVMNYLFEYIEDNNAVLFLVTHDEKIATKCKYNLNF</sequence>
<dbReference type="InterPro" id="IPR003593">
    <property type="entry name" value="AAA+_ATPase"/>
</dbReference>
<gene>
    <name evidence="4" type="ORF">HELGO_WM23247</name>
</gene>
<dbReference type="PROSITE" id="PS50893">
    <property type="entry name" value="ABC_TRANSPORTER_2"/>
    <property type="match status" value="1"/>
</dbReference>